<accession>A0A1H7ZKI6</accession>
<organism evidence="1 2">
    <name type="scientific">Chitinophaga rupis</name>
    <dbReference type="NCBI Taxonomy" id="573321"/>
    <lineage>
        <taxon>Bacteria</taxon>
        <taxon>Pseudomonadati</taxon>
        <taxon>Bacteroidota</taxon>
        <taxon>Chitinophagia</taxon>
        <taxon>Chitinophagales</taxon>
        <taxon>Chitinophagaceae</taxon>
        <taxon>Chitinophaga</taxon>
    </lineage>
</organism>
<dbReference type="OrthoDB" id="7520791at2"/>
<evidence type="ECO:0000313" key="2">
    <source>
        <dbReference type="Proteomes" id="UP000198984"/>
    </source>
</evidence>
<dbReference type="InterPro" id="IPR008928">
    <property type="entry name" value="6-hairpin_glycosidase_sf"/>
</dbReference>
<dbReference type="Proteomes" id="UP000198984">
    <property type="component" value="Unassembled WGS sequence"/>
</dbReference>
<reference evidence="1 2" key="1">
    <citation type="submission" date="2016-10" db="EMBL/GenBank/DDBJ databases">
        <authorList>
            <person name="de Groot N.N."/>
        </authorList>
    </citation>
    <scope>NUCLEOTIDE SEQUENCE [LARGE SCALE GENOMIC DNA]</scope>
    <source>
        <strain evidence="1 2">DSM 21039</strain>
    </source>
</reference>
<dbReference type="SUPFAM" id="SSF48208">
    <property type="entry name" value="Six-hairpin glycosidases"/>
    <property type="match status" value="1"/>
</dbReference>
<dbReference type="GO" id="GO:0005975">
    <property type="term" value="P:carbohydrate metabolic process"/>
    <property type="evidence" value="ECO:0007669"/>
    <property type="project" value="InterPro"/>
</dbReference>
<gene>
    <name evidence="1" type="ORF">SAMN04488505_105122</name>
</gene>
<dbReference type="EMBL" id="FOBB01000005">
    <property type="protein sequence ID" value="SEM58900.1"/>
    <property type="molecule type" value="Genomic_DNA"/>
</dbReference>
<sequence>MSSGISIWAASAAEQLANISTEPVYSTTISDFQFEVHYMQDAVWLVANCANAARMAFRIAYAPESIVLEEVTNIEGGIKMVMSATIGTYHAAVSFPEEGAPLLRYTVSFTPAEDTDIPFWPRDIVIPDNGSSEGHIHIRQVGTRSGIIYASMERPAAGSFLYLQNFTALADYCNATETSVADTVGGEWPEFGFSLPPTKDKPLPAGRQVTISDAFVCFSNKAPNDQFEIATQFLTQLASLYLHLPKPETIYHDYPDILSKSLYDLEHKKCCWQQHKGHAYLNAYVSDYNTPPEIMVQLAVLLPIRDYTAWSGDYLNFGNDIYNNLKTFYNEELKTIMRWLPALEHQLDGSEEQKAPKVMDSWYLHHPLLNLSRMALDGDSMAKELLINSLEFAIKVAHHFNYRWPVFYNMETLEVIKAETQPGMGGEKDVAGVYALVMLQAWELTKEERYLEEAKKAALTLQDYGFDIFYQGNNTAFSAGAMLRLYKQCKEEIYLKLAYLCIANLFKNVALWQCRYGYGKNFPNFFSLFPLNDAPYTAVYEEQEGFAALHDFLMHAQGLELLPAVSLLLPEFIRYTVHRAAYYYPPMLPREMLAEETKTGELDPALWIALEDIHDGWEKSGGVGQEVYGAGLVFGVAPRHYMKIRDESFMVFIDYPVTAKEQNGKQLKFKVLGSKKLTCSMCIVTTNGAPAPELSILADNEPVKSTGSHEGRITYSIHGSQEVNITWK</sequence>
<dbReference type="AlphaFoldDB" id="A0A1H7ZKI6"/>
<protein>
    <submittedName>
        <fullName evidence="1">Uncharacterized protein</fullName>
    </submittedName>
</protein>
<keyword evidence="2" id="KW-1185">Reference proteome</keyword>
<evidence type="ECO:0000313" key="1">
    <source>
        <dbReference type="EMBL" id="SEM58900.1"/>
    </source>
</evidence>
<name>A0A1H7ZKI6_9BACT</name>
<proteinExistence type="predicted"/>
<dbReference type="RefSeq" id="WP_089916187.1">
    <property type="nucleotide sequence ID" value="NZ_FOBB01000005.1"/>
</dbReference>